<keyword evidence="9" id="KW-1185">Reference proteome</keyword>
<keyword evidence="2 6" id="KW-0997">Cell inner membrane</keyword>
<evidence type="ECO:0000313" key="9">
    <source>
        <dbReference type="Proteomes" id="UP000019030"/>
    </source>
</evidence>
<evidence type="ECO:0000256" key="3">
    <source>
        <dbReference type="ARBA" id="ARBA00022692"/>
    </source>
</evidence>
<dbReference type="STRING" id="1441930.Z042_08910"/>
<name>W0LBG2_9GAMM</name>
<dbReference type="InterPro" id="IPR026574">
    <property type="entry name" value="Modulator_MzrA"/>
</dbReference>
<dbReference type="RefSeq" id="WP_024911137.1">
    <property type="nucleotide sequence ID" value="NZ_CP007044.2"/>
</dbReference>
<dbReference type="HOGENOM" id="CLU_153761_1_0_6"/>
<evidence type="ECO:0000313" key="8">
    <source>
        <dbReference type="EMBL" id="AHG19729.2"/>
    </source>
</evidence>
<comment type="function">
    <text evidence="6">Modulates the activity of the EnvZ/OmpR two-component regulatory system, probably by directly modulating EnvZ enzymatic activity and increasing stability of phosphorylated OmpR.</text>
</comment>
<keyword evidence="3 6" id="KW-0812">Transmembrane</keyword>
<feature type="domain" description="SecD export protein N-terminal TM" evidence="7">
    <location>
        <begin position="1"/>
        <end position="102"/>
    </location>
</feature>
<keyword evidence="1 6" id="KW-1003">Cell membrane</keyword>
<reference evidence="8 9" key="1">
    <citation type="submission" date="2014-01" db="EMBL/GenBank/DDBJ databases">
        <title>Isolation of Serratia multitudinisentens RB-25 from Ex-Landfill site.</title>
        <authorList>
            <person name="Robson E.H.J."/>
        </authorList>
    </citation>
    <scope>NUCLEOTIDE SEQUENCE [LARGE SCALE GENOMIC DNA]</scope>
    <source>
        <strain evidence="8 9">RB-25</strain>
    </source>
</reference>
<evidence type="ECO:0000256" key="6">
    <source>
        <dbReference type="HAMAP-Rule" id="MF_00904"/>
    </source>
</evidence>
<dbReference type="NCBIfam" id="NF007915">
    <property type="entry name" value="PRK10629.1"/>
    <property type="match status" value="1"/>
</dbReference>
<dbReference type="AlphaFoldDB" id="W0LBG2"/>
<evidence type="ECO:0000256" key="4">
    <source>
        <dbReference type="ARBA" id="ARBA00022989"/>
    </source>
</evidence>
<comment type="subcellular location">
    <subcellularLocation>
        <location evidence="6">Cell inner membrane</location>
        <topology evidence="6">Single-pass membrane protein</topology>
    </subcellularLocation>
</comment>
<dbReference type="InterPro" id="IPR027398">
    <property type="entry name" value="SecD-TM"/>
</dbReference>
<evidence type="ECO:0000256" key="1">
    <source>
        <dbReference type="ARBA" id="ARBA00022475"/>
    </source>
</evidence>
<dbReference type="Gene3D" id="3.30.70.260">
    <property type="match status" value="1"/>
</dbReference>
<comment type="similarity">
    <text evidence="6">Belongs to the MzrA family.</text>
</comment>
<evidence type="ECO:0000256" key="2">
    <source>
        <dbReference type="ARBA" id="ARBA00022519"/>
    </source>
</evidence>
<evidence type="ECO:0000256" key="5">
    <source>
        <dbReference type="ARBA" id="ARBA00023136"/>
    </source>
</evidence>
<accession>W0LBG2</accession>
<comment type="subunit">
    <text evidence="6">Interacts with EnvZ.</text>
</comment>
<dbReference type="KEGG" id="sfo:Z042_08910"/>
<protein>
    <recommendedName>
        <fullName evidence="6">Modulator protein MzrA</fullName>
    </recommendedName>
</protein>
<dbReference type="HAMAP" id="MF_00904">
    <property type="entry name" value="Modulator_MzrA"/>
    <property type="match status" value="1"/>
</dbReference>
<dbReference type="GO" id="GO:0019901">
    <property type="term" value="F:protein kinase binding"/>
    <property type="evidence" value="ECO:0007669"/>
    <property type="project" value="UniProtKB-UniRule"/>
</dbReference>
<dbReference type="Pfam" id="PF13721">
    <property type="entry name" value="SecD-TM1"/>
    <property type="match status" value="1"/>
</dbReference>
<sequence length="120" mass="13705">MAQRPRWQYALIIALALLALTIVLVPYMVHTESELRIQSVHQGLSLPDGFYVYQRLDEYGIRIKSITPEGNNLVIRLDSPEQQWQAREALQTILSPGYTISLSESSTPNHWFIRSPLNLG</sequence>
<dbReference type="GO" id="GO:0005886">
    <property type="term" value="C:plasma membrane"/>
    <property type="evidence" value="ECO:0007669"/>
    <property type="project" value="UniProtKB-SubCell"/>
</dbReference>
<gene>
    <name evidence="6" type="primary">mzrA</name>
    <name evidence="8" type="ORF">Z042_08910</name>
</gene>
<keyword evidence="5 6" id="KW-0472">Membrane</keyword>
<dbReference type="Proteomes" id="UP000019030">
    <property type="component" value="Chromosome"/>
</dbReference>
<organism evidence="8 9">
    <name type="scientific">Chania multitudinisentens RB-25</name>
    <dbReference type="NCBI Taxonomy" id="1441930"/>
    <lineage>
        <taxon>Bacteria</taxon>
        <taxon>Pseudomonadati</taxon>
        <taxon>Pseudomonadota</taxon>
        <taxon>Gammaproteobacteria</taxon>
        <taxon>Enterobacterales</taxon>
        <taxon>Yersiniaceae</taxon>
        <taxon>Chania</taxon>
    </lineage>
</organism>
<proteinExistence type="inferred from homology"/>
<dbReference type="EMBL" id="CP007044">
    <property type="protein sequence ID" value="AHG19729.2"/>
    <property type="molecule type" value="Genomic_DNA"/>
</dbReference>
<dbReference type="OrthoDB" id="6414235at2"/>
<evidence type="ECO:0000259" key="7">
    <source>
        <dbReference type="Pfam" id="PF13721"/>
    </source>
</evidence>
<reference evidence="8 9" key="2">
    <citation type="submission" date="2015-03" db="EMBL/GenBank/DDBJ databases">
        <authorList>
            <person name="Chan K.-G."/>
        </authorList>
    </citation>
    <scope>NUCLEOTIDE SEQUENCE [LARGE SCALE GENOMIC DNA]</scope>
    <source>
        <strain evidence="8 9">RB-25</strain>
    </source>
</reference>
<dbReference type="eggNOG" id="ENOG50333DY">
    <property type="taxonomic scope" value="Bacteria"/>
</dbReference>
<keyword evidence="4 6" id="KW-1133">Transmembrane helix</keyword>